<comment type="caution">
    <text evidence="3">The sequence shown here is derived from an EMBL/GenBank/DDBJ whole genome shotgun (WGS) entry which is preliminary data.</text>
</comment>
<dbReference type="Proteomes" id="UP000723463">
    <property type="component" value="Unassembled WGS sequence"/>
</dbReference>
<feature type="chain" id="PRO_5040430688" description="Kazal-like domain-containing protein" evidence="1">
    <location>
        <begin position="31"/>
        <end position="152"/>
    </location>
</feature>
<keyword evidence="1" id="KW-0732">Signal</keyword>
<dbReference type="Gene3D" id="3.30.60.30">
    <property type="match status" value="2"/>
</dbReference>
<evidence type="ECO:0000256" key="1">
    <source>
        <dbReference type="SAM" id="SignalP"/>
    </source>
</evidence>
<dbReference type="EMBL" id="JAAAXW010000060">
    <property type="protein sequence ID" value="KAF9546164.1"/>
    <property type="molecule type" value="Genomic_DNA"/>
</dbReference>
<evidence type="ECO:0000313" key="3">
    <source>
        <dbReference type="EMBL" id="KAF9546164.1"/>
    </source>
</evidence>
<dbReference type="InterPro" id="IPR002350">
    <property type="entry name" value="Kazal_dom"/>
</dbReference>
<sequence>MKFSTIAPLAFIAILSTVATISSAAPAVEATNNKPKTSKCKTSCTKEYDPRCAKLECGKYQTFGNQCTYEAYVCEHPKEKVKLISKTACPEQPTTAPPSTCEKACIKIYDPVCAKFQDGRTKTFGNQCELDNAMCGRPKENVEVTKGRCPKS</sequence>
<dbReference type="PROSITE" id="PS51465">
    <property type="entry name" value="KAZAL_2"/>
    <property type="match status" value="1"/>
</dbReference>
<dbReference type="SUPFAM" id="SSF100895">
    <property type="entry name" value="Kazal-type serine protease inhibitors"/>
    <property type="match status" value="1"/>
</dbReference>
<evidence type="ECO:0000259" key="2">
    <source>
        <dbReference type="PROSITE" id="PS51465"/>
    </source>
</evidence>
<keyword evidence="4" id="KW-1185">Reference proteome</keyword>
<feature type="domain" description="Kazal-like" evidence="2">
    <location>
        <begin position="95"/>
        <end position="151"/>
    </location>
</feature>
<dbReference type="CDD" id="cd00104">
    <property type="entry name" value="KAZAL_FS"/>
    <property type="match status" value="1"/>
</dbReference>
<feature type="signal peptide" evidence="1">
    <location>
        <begin position="1"/>
        <end position="30"/>
    </location>
</feature>
<name>A0A9P6K499_9FUNG</name>
<organism evidence="3 4">
    <name type="scientific">Mortierella hygrophila</name>
    <dbReference type="NCBI Taxonomy" id="979708"/>
    <lineage>
        <taxon>Eukaryota</taxon>
        <taxon>Fungi</taxon>
        <taxon>Fungi incertae sedis</taxon>
        <taxon>Mucoromycota</taxon>
        <taxon>Mortierellomycotina</taxon>
        <taxon>Mortierellomycetes</taxon>
        <taxon>Mortierellales</taxon>
        <taxon>Mortierellaceae</taxon>
        <taxon>Mortierella</taxon>
    </lineage>
</organism>
<dbReference type="AlphaFoldDB" id="A0A9P6K499"/>
<reference evidence="3" key="1">
    <citation type="journal article" date="2020" name="Fungal Divers.">
        <title>Resolving the Mortierellaceae phylogeny through synthesis of multi-gene phylogenetics and phylogenomics.</title>
        <authorList>
            <person name="Vandepol N."/>
            <person name="Liber J."/>
            <person name="Desiro A."/>
            <person name="Na H."/>
            <person name="Kennedy M."/>
            <person name="Barry K."/>
            <person name="Grigoriev I.V."/>
            <person name="Miller A.N."/>
            <person name="O'Donnell K."/>
            <person name="Stajich J.E."/>
            <person name="Bonito G."/>
        </authorList>
    </citation>
    <scope>NUCLEOTIDE SEQUENCE</scope>
    <source>
        <strain evidence="3">NRRL 2591</strain>
    </source>
</reference>
<proteinExistence type="predicted"/>
<dbReference type="InterPro" id="IPR036058">
    <property type="entry name" value="Kazal_dom_sf"/>
</dbReference>
<evidence type="ECO:0000313" key="4">
    <source>
        <dbReference type="Proteomes" id="UP000723463"/>
    </source>
</evidence>
<accession>A0A9P6K499</accession>
<gene>
    <name evidence="3" type="ORF">EC957_010150</name>
</gene>
<protein>
    <recommendedName>
        <fullName evidence="2">Kazal-like domain-containing protein</fullName>
    </recommendedName>
</protein>